<dbReference type="InterPro" id="IPR011009">
    <property type="entry name" value="Kinase-like_dom_sf"/>
</dbReference>
<comment type="catalytic activity">
    <reaction evidence="8">
        <text>L-seryl-[protein] + ATP = O-phospho-L-seryl-[protein] + ADP + H(+)</text>
        <dbReference type="Rhea" id="RHEA:17989"/>
        <dbReference type="Rhea" id="RHEA-COMP:9863"/>
        <dbReference type="Rhea" id="RHEA-COMP:11604"/>
        <dbReference type="ChEBI" id="CHEBI:15378"/>
        <dbReference type="ChEBI" id="CHEBI:29999"/>
        <dbReference type="ChEBI" id="CHEBI:30616"/>
        <dbReference type="ChEBI" id="CHEBI:83421"/>
        <dbReference type="ChEBI" id="CHEBI:456216"/>
        <dbReference type="EC" id="2.7.11.1"/>
    </reaction>
</comment>
<dbReference type="GO" id="GO:0005524">
    <property type="term" value="F:ATP binding"/>
    <property type="evidence" value="ECO:0007669"/>
    <property type="project" value="UniProtKB-KW"/>
</dbReference>
<dbReference type="PANTHER" id="PTHR22967">
    <property type="entry name" value="SERINE/THREONINE PROTEIN KINASE"/>
    <property type="match status" value="1"/>
</dbReference>
<accession>A0A1D3CY78</accession>
<evidence type="ECO:0000256" key="1">
    <source>
        <dbReference type="ARBA" id="ARBA00012513"/>
    </source>
</evidence>
<proteinExistence type="predicted"/>
<dbReference type="PROSITE" id="PS00108">
    <property type="entry name" value="PROTEIN_KINASE_ST"/>
    <property type="match status" value="1"/>
</dbReference>
<dbReference type="PANTHER" id="PTHR22967:SF57">
    <property type="entry name" value="AUXILIN, ISOFORM A-RELATED"/>
    <property type="match status" value="1"/>
</dbReference>
<evidence type="ECO:0000256" key="7">
    <source>
        <dbReference type="ARBA" id="ARBA00047899"/>
    </source>
</evidence>
<dbReference type="SUPFAM" id="SSF56112">
    <property type="entry name" value="Protein kinase-like (PK-like)"/>
    <property type="match status" value="1"/>
</dbReference>
<feature type="region of interest" description="Disordered" evidence="9">
    <location>
        <begin position="466"/>
        <end position="507"/>
    </location>
</feature>
<sequence>MMQSLRHLCQQALRSNSQIQIAGRTIRTEKDIAEGGYAYVSLVRDIETEALFALKRLPFADAEGYELAKKELDILTSLPPHDNVVRCHGSSVTSRQGAPWMRGAPGEVLILLDYCRGGTLLDLMQRCANPHEGLQEQVVRRILLHVARGLAHLHAQNPPIVHCDLKVENVLFDPPKDAGALEGPPPSSLGALWSRARGQAATHTPAKKATQPEGLEGVFRVCDFGSCMRGIMNSATGGREEKLRLAEQIERHSTLAYRAPEMVDLYLEYPVGPPADIWEWRFHRSCVVRTVLALDPWGRPNGLQRDPWQQSQQWQQQADAENNLWGFAVPGWEDALESSKPGRNPCAEDTSHTFSSSSGSNRNSISGCVGDGRTGEDVPHQGRCGTVGHVSFTDSFSPPNPPSQPAAPMALAAAAPSADAPIKTPARKSGLGNAVSPLASKGTQQQDLLLTHILLMRQHELQQQGQQLLQKQDTTPPVDCHGLQLRESKPQPLPPEAVDTHLRSRNW</sequence>
<reference evidence="11 12" key="1">
    <citation type="journal article" date="2016" name="BMC Genomics">
        <title>Comparative genomics reveals Cyclospora cayetanensis possesses coccidia-like metabolism and invasion components but unique surface antigens.</title>
        <authorList>
            <person name="Liu S."/>
            <person name="Wang L."/>
            <person name="Zheng H."/>
            <person name="Xu Z."/>
            <person name="Roellig D.M."/>
            <person name="Li N."/>
            <person name="Frace M.A."/>
            <person name="Tang K."/>
            <person name="Arrowood M.J."/>
            <person name="Moss D.M."/>
            <person name="Zhang L."/>
            <person name="Feng Y."/>
            <person name="Xiao L."/>
        </authorList>
    </citation>
    <scope>NUCLEOTIDE SEQUENCE [LARGE SCALE GENOMIC DNA]</scope>
    <source>
        <strain evidence="11 12">CHN_HEN01</strain>
    </source>
</reference>
<evidence type="ECO:0000256" key="6">
    <source>
        <dbReference type="ARBA" id="ARBA00022840"/>
    </source>
</evidence>
<dbReference type="GO" id="GO:0005737">
    <property type="term" value="C:cytoplasm"/>
    <property type="evidence" value="ECO:0007669"/>
    <property type="project" value="TreeGrafter"/>
</dbReference>
<dbReference type="Proteomes" id="UP000095192">
    <property type="component" value="Unassembled WGS sequence"/>
</dbReference>
<dbReference type="VEuPathDB" id="ToxoDB:LOC34620785"/>
<dbReference type="InterPro" id="IPR008271">
    <property type="entry name" value="Ser/Thr_kinase_AS"/>
</dbReference>
<evidence type="ECO:0000256" key="2">
    <source>
        <dbReference type="ARBA" id="ARBA00022527"/>
    </source>
</evidence>
<keyword evidence="6" id="KW-0067">ATP-binding</keyword>
<dbReference type="Gene3D" id="1.10.510.10">
    <property type="entry name" value="Transferase(Phosphotransferase) domain 1"/>
    <property type="match status" value="2"/>
</dbReference>
<dbReference type="InterPro" id="IPR000719">
    <property type="entry name" value="Prot_kinase_dom"/>
</dbReference>
<evidence type="ECO:0000256" key="8">
    <source>
        <dbReference type="ARBA" id="ARBA00048679"/>
    </source>
</evidence>
<keyword evidence="2" id="KW-0723">Serine/threonine-protein kinase</keyword>
<dbReference type="GO" id="GO:0004674">
    <property type="term" value="F:protein serine/threonine kinase activity"/>
    <property type="evidence" value="ECO:0007669"/>
    <property type="project" value="UniProtKB-KW"/>
</dbReference>
<keyword evidence="4" id="KW-0547">Nucleotide-binding</keyword>
<dbReference type="Pfam" id="PF00069">
    <property type="entry name" value="Pkinase"/>
    <property type="match status" value="1"/>
</dbReference>
<protein>
    <recommendedName>
        <fullName evidence="1">non-specific serine/threonine protein kinase</fullName>
        <ecNumber evidence="1">2.7.11.1</ecNumber>
    </recommendedName>
</protein>
<keyword evidence="3" id="KW-0808">Transferase</keyword>
<gene>
    <name evidence="11" type="ORF">cyc_04223</name>
</gene>
<feature type="region of interest" description="Disordered" evidence="9">
    <location>
        <begin position="336"/>
        <end position="380"/>
    </location>
</feature>
<evidence type="ECO:0000313" key="12">
    <source>
        <dbReference type="Proteomes" id="UP000095192"/>
    </source>
</evidence>
<dbReference type="InParanoid" id="A0A1D3CY78"/>
<feature type="compositionally biased region" description="Basic and acidic residues" evidence="9">
    <location>
        <begin position="498"/>
        <end position="507"/>
    </location>
</feature>
<dbReference type="SMART" id="SM00220">
    <property type="entry name" value="S_TKc"/>
    <property type="match status" value="1"/>
</dbReference>
<feature type="region of interest" description="Disordered" evidence="9">
    <location>
        <begin position="392"/>
        <end position="414"/>
    </location>
</feature>
<evidence type="ECO:0000256" key="5">
    <source>
        <dbReference type="ARBA" id="ARBA00022777"/>
    </source>
</evidence>
<comment type="caution">
    <text evidence="11">The sequence shown here is derived from an EMBL/GenBank/DDBJ whole genome shotgun (WGS) entry which is preliminary data.</text>
</comment>
<feature type="compositionally biased region" description="Low complexity" evidence="9">
    <location>
        <begin position="355"/>
        <end position="367"/>
    </location>
</feature>
<dbReference type="VEuPathDB" id="ToxoDB:cyc_04223"/>
<dbReference type="EMBL" id="JROU02001522">
    <property type="protein sequence ID" value="OEH76152.1"/>
    <property type="molecule type" value="Genomic_DNA"/>
</dbReference>
<evidence type="ECO:0000256" key="9">
    <source>
        <dbReference type="SAM" id="MobiDB-lite"/>
    </source>
</evidence>
<evidence type="ECO:0000259" key="10">
    <source>
        <dbReference type="PROSITE" id="PS50011"/>
    </source>
</evidence>
<dbReference type="AlphaFoldDB" id="A0A1D3CY78"/>
<comment type="catalytic activity">
    <reaction evidence="7">
        <text>L-threonyl-[protein] + ATP = O-phospho-L-threonyl-[protein] + ADP + H(+)</text>
        <dbReference type="Rhea" id="RHEA:46608"/>
        <dbReference type="Rhea" id="RHEA-COMP:11060"/>
        <dbReference type="Rhea" id="RHEA-COMP:11605"/>
        <dbReference type="ChEBI" id="CHEBI:15378"/>
        <dbReference type="ChEBI" id="CHEBI:30013"/>
        <dbReference type="ChEBI" id="CHEBI:30616"/>
        <dbReference type="ChEBI" id="CHEBI:61977"/>
        <dbReference type="ChEBI" id="CHEBI:456216"/>
        <dbReference type="EC" id="2.7.11.1"/>
    </reaction>
</comment>
<keyword evidence="5" id="KW-0418">Kinase</keyword>
<feature type="domain" description="Protein kinase" evidence="10">
    <location>
        <begin position="26"/>
        <end position="355"/>
    </location>
</feature>
<name>A0A1D3CY78_9EIME</name>
<dbReference type="EC" id="2.7.11.1" evidence="1"/>
<dbReference type="PROSITE" id="PS50011">
    <property type="entry name" value="PROTEIN_KINASE_DOM"/>
    <property type="match status" value="1"/>
</dbReference>
<evidence type="ECO:0000256" key="3">
    <source>
        <dbReference type="ARBA" id="ARBA00022679"/>
    </source>
</evidence>
<keyword evidence="12" id="KW-1185">Reference proteome</keyword>
<evidence type="ECO:0000313" key="11">
    <source>
        <dbReference type="EMBL" id="OEH76152.1"/>
    </source>
</evidence>
<organism evidence="11 12">
    <name type="scientific">Cyclospora cayetanensis</name>
    <dbReference type="NCBI Taxonomy" id="88456"/>
    <lineage>
        <taxon>Eukaryota</taxon>
        <taxon>Sar</taxon>
        <taxon>Alveolata</taxon>
        <taxon>Apicomplexa</taxon>
        <taxon>Conoidasida</taxon>
        <taxon>Coccidia</taxon>
        <taxon>Eucoccidiorida</taxon>
        <taxon>Eimeriorina</taxon>
        <taxon>Eimeriidae</taxon>
        <taxon>Cyclospora</taxon>
    </lineage>
</organism>
<evidence type="ECO:0000256" key="4">
    <source>
        <dbReference type="ARBA" id="ARBA00022741"/>
    </source>
</evidence>